<sequence length="697" mass="76572">MGLTAAQKKDIEDVLEALKSVTGSPRKRQLAAMFLELVDRDDWKDYYEVIPEPRCLNGIQAMLEKNRYKTPLDAYTDLSLVFLNALFYNEPDSQIAEDAQTLKARLESEWKSRPLPTPPTTPPSSSPQKVHQPEPKQEPLPQPAPPAKSNPTPIIPTLTVPQPSTSTFKSTPMHVVQSTTTPIASPIEPPAPAPMQIPAPEIPESESESEEDLTDGEYDPPLGAPTDMQIVHQLERGLPRYTPLLGADGGWMADVKHERHLEIMQAIKGYRDSTSVKLSAALEPGVPEDKMAIPFRLLESRSRSKTFYTSSRPFDADVARIFENGRRYHLGRCNTVAGVGGEEWSRVVALQHTPSRRQTRLHYRLPSPSYFPPPLRSPGAHVLDSVAHKGFVFHPKDYVHIISGPEPEGETMGFGLGRSGRPLVGRITACWRDDAGEGGVSVQCLVEGEIVQTDKITHHTLLDVIEPVACQHTSIACRGRPRAPAWYPGWPVYVCSHRYDAMRRKVRYIPRADWYSPGGGGSNTPIDALSLFERPVRLSVQQKKDTVLVDRSVVTAGGVAVSAVEKLGPEITRHFERDPATGEMLWFPGPPLHVARVPPPRHRVKPEPPSDVPEKPAVNGNGNGNGNGVADDPMGSDDARAQSVEANTATAPKEADADVEMADSEPPAKRRKVEESYLSASEMIREALARSSAVEVG</sequence>
<comment type="subcellular location">
    <subcellularLocation>
        <location evidence="1">Nucleus</location>
    </subcellularLocation>
</comment>
<evidence type="ECO:0000313" key="11">
    <source>
        <dbReference type="EMBL" id="KAF7355663.1"/>
    </source>
</evidence>
<feature type="compositionally biased region" description="Basic and acidic residues" evidence="9">
    <location>
        <begin position="605"/>
        <end position="614"/>
    </location>
</feature>
<feature type="region of interest" description="Disordered" evidence="9">
    <location>
        <begin position="109"/>
        <end position="216"/>
    </location>
</feature>
<dbReference type="InterPro" id="IPR037382">
    <property type="entry name" value="Rsc/polybromo"/>
</dbReference>
<name>A0A8H7D1V2_9AGAR</name>
<evidence type="ECO:0000256" key="5">
    <source>
        <dbReference type="ARBA" id="ARBA00023117"/>
    </source>
</evidence>
<feature type="compositionally biased region" description="Polar residues" evidence="9">
    <location>
        <begin position="159"/>
        <end position="181"/>
    </location>
</feature>
<feature type="compositionally biased region" description="Pro residues" evidence="9">
    <location>
        <begin position="138"/>
        <end position="148"/>
    </location>
</feature>
<protein>
    <recommendedName>
        <fullName evidence="10">Bromo domain-containing protein</fullName>
    </recommendedName>
</protein>
<evidence type="ECO:0000256" key="7">
    <source>
        <dbReference type="ARBA" id="ARBA00023242"/>
    </source>
</evidence>
<gene>
    <name evidence="11" type="ORF">MSAN_01484100</name>
</gene>
<dbReference type="OrthoDB" id="1742084at2759"/>
<dbReference type="PROSITE" id="PS50014">
    <property type="entry name" value="BROMODOMAIN_2"/>
    <property type="match status" value="1"/>
</dbReference>
<dbReference type="SUPFAM" id="SSF47370">
    <property type="entry name" value="Bromodomain"/>
    <property type="match status" value="1"/>
</dbReference>
<feature type="compositionally biased region" description="Pro residues" evidence="9">
    <location>
        <begin position="115"/>
        <end position="125"/>
    </location>
</feature>
<keyword evidence="2" id="KW-0677">Repeat</keyword>
<keyword evidence="7" id="KW-0539">Nucleus</keyword>
<dbReference type="InterPro" id="IPR043151">
    <property type="entry name" value="BAH_sf"/>
</dbReference>
<reference evidence="11" key="1">
    <citation type="submission" date="2020-05" db="EMBL/GenBank/DDBJ databases">
        <title>Mycena genomes resolve the evolution of fungal bioluminescence.</title>
        <authorList>
            <person name="Tsai I.J."/>
        </authorList>
    </citation>
    <scope>NUCLEOTIDE SEQUENCE</scope>
    <source>
        <strain evidence="11">160909Yilan</strain>
    </source>
</reference>
<dbReference type="GO" id="GO:0003682">
    <property type="term" value="F:chromatin binding"/>
    <property type="evidence" value="ECO:0007669"/>
    <property type="project" value="TreeGrafter"/>
</dbReference>
<feature type="compositionally biased region" description="Basic and acidic residues" evidence="9">
    <location>
        <begin position="666"/>
        <end position="675"/>
    </location>
</feature>
<evidence type="ECO:0000256" key="6">
    <source>
        <dbReference type="ARBA" id="ARBA00023163"/>
    </source>
</evidence>
<comment type="caution">
    <text evidence="11">The sequence shown here is derived from an EMBL/GenBank/DDBJ whole genome shotgun (WGS) entry which is preliminary data.</text>
</comment>
<evidence type="ECO:0000256" key="4">
    <source>
        <dbReference type="ARBA" id="ARBA00023015"/>
    </source>
</evidence>
<feature type="compositionally biased region" description="Acidic residues" evidence="9">
    <location>
        <begin position="203"/>
        <end position="216"/>
    </location>
</feature>
<keyword evidence="6" id="KW-0804">Transcription</keyword>
<evidence type="ECO:0000256" key="2">
    <source>
        <dbReference type="ARBA" id="ARBA00022737"/>
    </source>
</evidence>
<evidence type="ECO:0000256" key="8">
    <source>
        <dbReference type="PROSITE-ProRule" id="PRU00035"/>
    </source>
</evidence>
<dbReference type="Proteomes" id="UP000623467">
    <property type="component" value="Unassembled WGS sequence"/>
</dbReference>
<keyword evidence="4" id="KW-0805">Transcription regulation</keyword>
<dbReference type="Pfam" id="PF00439">
    <property type="entry name" value="Bromodomain"/>
    <property type="match status" value="1"/>
</dbReference>
<keyword evidence="5 8" id="KW-0103">Bromodomain</keyword>
<dbReference type="PRINTS" id="PR00503">
    <property type="entry name" value="BROMODOMAIN"/>
</dbReference>
<evidence type="ECO:0000256" key="9">
    <source>
        <dbReference type="SAM" id="MobiDB-lite"/>
    </source>
</evidence>
<dbReference type="InterPro" id="IPR001487">
    <property type="entry name" value="Bromodomain"/>
</dbReference>
<dbReference type="SMART" id="SM00297">
    <property type="entry name" value="BROMO"/>
    <property type="match status" value="1"/>
</dbReference>
<dbReference type="PANTHER" id="PTHR16062:SF13">
    <property type="entry name" value="CHROMATIN STRUCTURE-REMODELING COMPLEX SUBUNIT RSC4"/>
    <property type="match status" value="1"/>
</dbReference>
<dbReference type="InterPro" id="IPR036427">
    <property type="entry name" value="Bromodomain-like_sf"/>
</dbReference>
<dbReference type="EMBL" id="JACAZH010000011">
    <property type="protein sequence ID" value="KAF7355663.1"/>
    <property type="molecule type" value="Genomic_DNA"/>
</dbReference>
<feature type="domain" description="Bromo" evidence="10">
    <location>
        <begin position="26"/>
        <end position="96"/>
    </location>
</feature>
<organism evidence="11 12">
    <name type="scientific">Mycena sanguinolenta</name>
    <dbReference type="NCBI Taxonomy" id="230812"/>
    <lineage>
        <taxon>Eukaryota</taxon>
        <taxon>Fungi</taxon>
        <taxon>Dikarya</taxon>
        <taxon>Basidiomycota</taxon>
        <taxon>Agaricomycotina</taxon>
        <taxon>Agaricomycetes</taxon>
        <taxon>Agaricomycetidae</taxon>
        <taxon>Agaricales</taxon>
        <taxon>Marasmiineae</taxon>
        <taxon>Mycenaceae</taxon>
        <taxon>Mycena</taxon>
    </lineage>
</organism>
<accession>A0A8H7D1V2</accession>
<evidence type="ECO:0000256" key="3">
    <source>
        <dbReference type="ARBA" id="ARBA00022853"/>
    </source>
</evidence>
<dbReference type="PANTHER" id="PTHR16062">
    <property type="entry name" value="SWI/SNF-RELATED"/>
    <property type="match status" value="1"/>
</dbReference>
<evidence type="ECO:0000256" key="1">
    <source>
        <dbReference type="ARBA" id="ARBA00004123"/>
    </source>
</evidence>
<dbReference type="GO" id="GO:0016586">
    <property type="term" value="C:RSC-type complex"/>
    <property type="evidence" value="ECO:0007669"/>
    <property type="project" value="InterPro"/>
</dbReference>
<proteinExistence type="predicted"/>
<keyword evidence="12" id="KW-1185">Reference proteome</keyword>
<dbReference type="Gene3D" id="2.30.30.490">
    <property type="match status" value="1"/>
</dbReference>
<feature type="compositionally biased region" description="Pro residues" evidence="9">
    <location>
        <begin position="187"/>
        <end position="201"/>
    </location>
</feature>
<evidence type="ECO:0000313" key="12">
    <source>
        <dbReference type="Proteomes" id="UP000623467"/>
    </source>
</evidence>
<dbReference type="CDD" id="cd04369">
    <property type="entry name" value="Bromodomain"/>
    <property type="match status" value="1"/>
</dbReference>
<feature type="region of interest" description="Disordered" evidence="9">
    <location>
        <begin position="596"/>
        <end position="675"/>
    </location>
</feature>
<dbReference type="GO" id="GO:0006368">
    <property type="term" value="P:transcription elongation by RNA polymerase II"/>
    <property type="evidence" value="ECO:0007669"/>
    <property type="project" value="TreeGrafter"/>
</dbReference>
<dbReference type="Gene3D" id="1.20.920.10">
    <property type="entry name" value="Bromodomain-like"/>
    <property type="match status" value="1"/>
</dbReference>
<dbReference type="AlphaFoldDB" id="A0A8H7D1V2"/>
<evidence type="ECO:0000259" key="10">
    <source>
        <dbReference type="PROSITE" id="PS50014"/>
    </source>
</evidence>
<keyword evidence="3" id="KW-0156">Chromatin regulator</keyword>
<dbReference type="GO" id="GO:0006338">
    <property type="term" value="P:chromatin remodeling"/>
    <property type="evidence" value="ECO:0007669"/>
    <property type="project" value="InterPro"/>
</dbReference>